<feature type="region of interest" description="Disordered" evidence="3">
    <location>
        <begin position="141"/>
        <end position="172"/>
    </location>
</feature>
<dbReference type="PROSITE" id="PS51037">
    <property type="entry name" value="YEATS"/>
    <property type="match status" value="1"/>
</dbReference>
<proteinExistence type="predicted"/>
<protein>
    <submittedName>
        <fullName evidence="5">Transcription factor TFIIF complex subunit Tfg3</fullName>
    </submittedName>
</protein>
<name>S9VXK2_SCHCR</name>
<dbReference type="GO" id="GO:0016514">
    <property type="term" value="C:SWI/SNF complex"/>
    <property type="evidence" value="ECO:0007669"/>
    <property type="project" value="EnsemblFungi"/>
</dbReference>
<dbReference type="Pfam" id="PF03366">
    <property type="entry name" value="YEATS"/>
    <property type="match status" value="1"/>
</dbReference>
<dbReference type="RefSeq" id="XP_013024365.1">
    <property type="nucleotide sequence ID" value="XM_013168911.1"/>
</dbReference>
<dbReference type="PIRSF" id="PIRSF016551">
    <property type="entry name" value="SAS5/TFIID_14"/>
    <property type="match status" value="1"/>
</dbReference>
<comment type="subcellular location">
    <subcellularLocation>
        <location evidence="2">Nucleus</location>
    </subcellularLocation>
</comment>
<evidence type="ECO:0000313" key="5">
    <source>
        <dbReference type="EMBL" id="EPY50725.1"/>
    </source>
</evidence>
<dbReference type="GO" id="GO:0031011">
    <property type="term" value="C:Ino80 complex"/>
    <property type="evidence" value="ECO:0007669"/>
    <property type="project" value="EnsemblFungi"/>
</dbReference>
<evidence type="ECO:0000256" key="3">
    <source>
        <dbReference type="SAM" id="MobiDB-lite"/>
    </source>
</evidence>
<dbReference type="InterPro" id="IPR038704">
    <property type="entry name" value="YEAST_sf"/>
</dbReference>
<gene>
    <name evidence="5" type="ORF">SPOG_00734</name>
</gene>
<dbReference type="GO" id="GO:0005674">
    <property type="term" value="C:transcription factor TFIIF complex"/>
    <property type="evidence" value="ECO:0007669"/>
    <property type="project" value="EnsemblFungi"/>
</dbReference>
<keyword evidence="6" id="KW-1185">Reference proteome</keyword>
<evidence type="ECO:0000256" key="1">
    <source>
        <dbReference type="ARBA" id="ARBA00023242"/>
    </source>
</evidence>
<accession>S9VXK2</accession>
<dbReference type="HOGENOM" id="CLU_078004_0_0_1"/>
<dbReference type="Pfam" id="PF17035">
    <property type="entry name" value="BET"/>
    <property type="match status" value="1"/>
</dbReference>
<evidence type="ECO:0000313" key="6">
    <source>
        <dbReference type="Proteomes" id="UP000015464"/>
    </source>
</evidence>
<feature type="compositionally biased region" description="Basic and acidic residues" evidence="3">
    <location>
        <begin position="148"/>
        <end position="159"/>
    </location>
</feature>
<dbReference type="AlphaFoldDB" id="S9VXK2"/>
<dbReference type="STRING" id="653667.S9VXK2"/>
<dbReference type="OMA" id="GEFDMTI"/>
<evidence type="ECO:0000259" key="4">
    <source>
        <dbReference type="PROSITE" id="PS51037"/>
    </source>
</evidence>
<dbReference type="InterPro" id="IPR027353">
    <property type="entry name" value="NET_dom"/>
</dbReference>
<dbReference type="eggNOG" id="KOG3149">
    <property type="taxonomic scope" value="Eukaryota"/>
</dbReference>
<dbReference type="CDD" id="cd16905">
    <property type="entry name" value="YEATS_Taf14_like"/>
    <property type="match status" value="1"/>
</dbReference>
<dbReference type="Gene3D" id="2.60.40.1970">
    <property type="entry name" value="YEATS domain"/>
    <property type="match status" value="1"/>
</dbReference>
<evidence type="ECO:0000256" key="2">
    <source>
        <dbReference type="PROSITE-ProRule" id="PRU00376"/>
    </source>
</evidence>
<dbReference type="Gene3D" id="1.20.1270.220">
    <property type="match status" value="1"/>
</dbReference>
<sequence length="241" mass="27651">MSTVQRTLRLITDQHILPGGEAAVLNDQSFAMREWAIKVVCLDAQQEEVDASFIDRVTYKLHPTFQNPTRTVRKPPFMIREQGWGEFEMEIIIYYSDKGGEYRFSHYLHFQQEHYHEDIELTITAGRPGLLKALSLTGPVPGYSPEADDTRKDKRKPEADAGSAKKKTKAKPVDMEKLADGLQKLQEDDLLQVVQMVNENKTPDMYVRNDIEGGEFHIDLYTLPDNLLLLLYSFCAKRVTM</sequence>
<dbReference type="GO" id="GO:0006338">
    <property type="term" value="P:chromatin remodeling"/>
    <property type="evidence" value="ECO:0007669"/>
    <property type="project" value="EnsemblFungi"/>
</dbReference>
<organism evidence="5 6">
    <name type="scientific">Schizosaccharomyces cryophilus (strain OY26 / ATCC MYA-4695 / CBS 11777 / NBRC 106824 / NRRL Y48691)</name>
    <name type="common">Fission yeast</name>
    <dbReference type="NCBI Taxonomy" id="653667"/>
    <lineage>
        <taxon>Eukaryota</taxon>
        <taxon>Fungi</taxon>
        <taxon>Dikarya</taxon>
        <taxon>Ascomycota</taxon>
        <taxon>Taphrinomycotina</taxon>
        <taxon>Schizosaccharomycetes</taxon>
        <taxon>Schizosaccharomycetales</taxon>
        <taxon>Schizosaccharomycetaceae</taxon>
        <taxon>Schizosaccharomyces</taxon>
    </lineage>
</organism>
<dbReference type="GeneID" id="25035066"/>
<dbReference type="OrthoDB" id="1741717at2759"/>
<dbReference type="InterPro" id="IPR038336">
    <property type="entry name" value="NET_sf"/>
</dbReference>
<dbReference type="EMBL" id="KE546992">
    <property type="protein sequence ID" value="EPY50725.1"/>
    <property type="molecule type" value="Genomic_DNA"/>
</dbReference>
<dbReference type="InterPro" id="IPR005033">
    <property type="entry name" value="YEATS"/>
</dbReference>
<dbReference type="InterPro" id="IPR055129">
    <property type="entry name" value="YEATS_dom"/>
</dbReference>
<keyword evidence="1 2" id="KW-0539">Nucleus</keyword>
<dbReference type="InterPro" id="IPR016665">
    <property type="entry name" value="Sas5/TAF14"/>
</dbReference>
<dbReference type="GO" id="GO:0005669">
    <property type="term" value="C:transcription factor TFIID complex"/>
    <property type="evidence" value="ECO:0007669"/>
    <property type="project" value="EnsemblFungi"/>
</dbReference>
<dbReference type="PANTHER" id="PTHR23195">
    <property type="entry name" value="YEATS DOMAIN"/>
    <property type="match status" value="1"/>
</dbReference>
<dbReference type="GO" id="GO:0006355">
    <property type="term" value="P:regulation of DNA-templated transcription"/>
    <property type="evidence" value="ECO:0007669"/>
    <property type="project" value="InterPro"/>
</dbReference>
<reference evidence="5 6" key="1">
    <citation type="journal article" date="2011" name="Science">
        <title>Comparative functional genomics of the fission yeasts.</title>
        <authorList>
            <person name="Rhind N."/>
            <person name="Chen Z."/>
            <person name="Yassour M."/>
            <person name="Thompson D.A."/>
            <person name="Haas B.J."/>
            <person name="Habib N."/>
            <person name="Wapinski I."/>
            <person name="Roy S."/>
            <person name="Lin M.F."/>
            <person name="Heiman D.I."/>
            <person name="Young S.K."/>
            <person name="Furuya K."/>
            <person name="Guo Y."/>
            <person name="Pidoux A."/>
            <person name="Chen H.M."/>
            <person name="Robbertse B."/>
            <person name="Goldberg J.M."/>
            <person name="Aoki K."/>
            <person name="Bayne E.H."/>
            <person name="Berlin A.M."/>
            <person name="Desjardins C.A."/>
            <person name="Dobbs E."/>
            <person name="Dukaj L."/>
            <person name="Fan L."/>
            <person name="FitzGerald M.G."/>
            <person name="French C."/>
            <person name="Gujja S."/>
            <person name="Hansen K."/>
            <person name="Keifenheim D."/>
            <person name="Levin J.Z."/>
            <person name="Mosher R.A."/>
            <person name="Mueller C.A."/>
            <person name="Pfiffner J."/>
            <person name="Priest M."/>
            <person name="Russ C."/>
            <person name="Smialowska A."/>
            <person name="Swoboda P."/>
            <person name="Sykes S.M."/>
            <person name="Vaughn M."/>
            <person name="Vengrova S."/>
            <person name="Yoder R."/>
            <person name="Zeng Q."/>
            <person name="Allshire R."/>
            <person name="Baulcombe D."/>
            <person name="Birren B.W."/>
            <person name="Brown W."/>
            <person name="Ekwall K."/>
            <person name="Kellis M."/>
            <person name="Leatherwood J."/>
            <person name="Levin H."/>
            <person name="Margalit H."/>
            <person name="Martienssen R."/>
            <person name="Nieduszynski C.A."/>
            <person name="Spatafora J.W."/>
            <person name="Friedman N."/>
            <person name="Dalgaard J.Z."/>
            <person name="Baumann P."/>
            <person name="Niki H."/>
            <person name="Regev A."/>
            <person name="Nusbaum C."/>
        </authorList>
    </citation>
    <scope>NUCLEOTIDE SEQUENCE [LARGE SCALE GENOMIC DNA]</scope>
    <source>
        <strain evidence="6">OY26 / ATCC MYA-4695 / CBS 11777 / NBRC 106824 / NRRL Y48691</strain>
    </source>
</reference>
<feature type="domain" description="YEATS" evidence="4">
    <location>
        <begin position="1"/>
        <end position="137"/>
    </location>
</feature>
<dbReference type="Proteomes" id="UP000015464">
    <property type="component" value="Unassembled WGS sequence"/>
</dbReference>